<sequence length="351" mass="40074">MDTEYAMLEQTNIFLFYFTADNTTVVLSKDDLLNYKAHGLVGDTVKVKYDNEIFSGKILFAADDEKSIESYTIIPTSSSRKRRRINTTPPKSTASPKPFTDKQISSNIIDQLNACPILHTLDQNVKALDDEMKYCFLNMNQIKEATRMANRNQKESHEQETQTDEPFPSIRLITDYGSEFCQDNNDFNDDEDCYDLQTLNTQIKQHANIEYDNNRDTASSRPTLPLENTITIDSNHALLTQVVGILLVNCIQTDQTLNSDCNSTRHLLHHLTNSSYSFHELEKGSIDGKISRTVSLSVSRMITIDNHMLKLYGSYYETYRKSKLCAAKQRESFRAQKSYLSNDKTTALTTT</sequence>
<reference evidence="3" key="1">
    <citation type="submission" date="2021-02" db="EMBL/GenBank/DDBJ databases">
        <authorList>
            <person name="Nowell W R."/>
        </authorList>
    </citation>
    <scope>NUCLEOTIDE SEQUENCE</scope>
</reference>
<dbReference type="Proteomes" id="UP000677228">
    <property type="component" value="Unassembled WGS sequence"/>
</dbReference>
<proteinExistence type="predicted"/>
<evidence type="ECO:0000313" key="3">
    <source>
        <dbReference type="EMBL" id="CAF3807191.1"/>
    </source>
</evidence>
<comment type="caution">
    <text evidence="3">The sequence shown here is derived from an EMBL/GenBank/DDBJ whole genome shotgun (WGS) entry which is preliminary data.</text>
</comment>
<name>A0A8S2JFF7_9BILA</name>
<dbReference type="AlphaFoldDB" id="A0A8S2JFF7"/>
<dbReference type="EMBL" id="CAJOBA010007610">
    <property type="protein sequence ID" value="CAF3807191.1"/>
    <property type="molecule type" value="Genomic_DNA"/>
</dbReference>
<feature type="compositionally biased region" description="Low complexity" evidence="1">
    <location>
        <begin position="87"/>
        <end position="98"/>
    </location>
</feature>
<evidence type="ECO:0000313" key="2">
    <source>
        <dbReference type="EMBL" id="CAF1038915.1"/>
    </source>
</evidence>
<feature type="region of interest" description="Disordered" evidence="1">
    <location>
        <begin position="79"/>
        <end position="100"/>
    </location>
</feature>
<dbReference type="EMBL" id="CAJNOK010007597">
    <property type="protein sequence ID" value="CAF1038915.1"/>
    <property type="molecule type" value="Genomic_DNA"/>
</dbReference>
<dbReference type="Proteomes" id="UP000682733">
    <property type="component" value="Unassembled WGS sequence"/>
</dbReference>
<evidence type="ECO:0000256" key="1">
    <source>
        <dbReference type="SAM" id="MobiDB-lite"/>
    </source>
</evidence>
<evidence type="ECO:0000313" key="4">
    <source>
        <dbReference type="Proteomes" id="UP000682733"/>
    </source>
</evidence>
<gene>
    <name evidence="2" type="ORF">OVA965_LOCUS16380</name>
    <name evidence="3" type="ORF">TMI583_LOCUS16394</name>
</gene>
<protein>
    <submittedName>
        <fullName evidence="3">Uncharacterized protein</fullName>
    </submittedName>
</protein>
<organism evidence="3 4">
    <name type="scientific">Didymodactylos carnosus</name>
    <dbReference type="NCBI Taxonomy" id="1234261"/>
    <lineage>
        <taxon>Eukaryota</taxon>
        <taxon>Metazoa</taxon>
        <taxon>Spiralia</taxon>
        <taxon>Gnathifera</taxon>
        <taxon>Rotifera</taxon>
        <taxon>Eurotatoria</taxon>
        <taxon>Bdelloidea</taxon>
        <taxon>Philodinida</taxon>
        <taxon>Philodinidae</taxon>
        <taxon>Didymodactylos</taxon>
    </lineage>
</organism>
<accession>A0A8S2JFF7</accession>